<proteinExistence type="predicted"/>
<evidence type="ECO:0000256" key="1">
    <source>
        <dbReference type="SAM" id="MobiDB-lite"/>
    </source>
</evidence>
<evidence type="ECO:0000313" key="2">
    <source>
        <dbReference type="EMBL" id="GIX86987.1"/>
    </source>
</evidence>
<dbReference type="EMBL" id="BPLQ01001947">
    <property type="protein sequence ID" value="GIX86987.1"/>
    <property type="molecule type" value="Genomic_DNA"/>
</dbReference>
<protein>
    <submittedName>
        <fullName evidence="2">Uncharacterized protein</fullName>
    </submittedName>
</protein>
<dbReference type="Proteomes" id="UP001054837">
    <property type="component" value="Unassembled WGS sequence"/>
</dbReference>
<comment type="caution">
    <text evidence="2">The sequence shown here is derived from an EMBL/GenBank/DDBJ whole genome shotgun (WGS) entry which is preliminary data.</text>
</comment>
<feature type="region of interest" description="Disordered" evidence="1">
    <location>
        <begin position="1"/>
        <end position="24"/>
    </location>
</feature>
<gene>
    <name evidence="2" type="ORF">CDAR_441521</name>
</gene>
<name>A0AAV4NQ93_9ARAC</name>
<reference evidence="2 3" key="1">
    <citation type="submission" date="2021-06" db="EMBL/GenBank/DDBJ databases">
        <title>Caerostris darwini draft genome.</title>
        <authorList>
            <person name="Kono N."/>
            <person name="Arakawa K."/>
        </authorList>
    </citation>
    <scope>NUCLEOTIDE SEQUENCE [LARGE SCALE GENOMIC DNA]</scope>
</reference>
<keyword evidence="3" id="KW-1185">Reference proteome</keyword>
<sequence>MRSRERQNGRKKISSARSNAPGLEIGSINCDEPSAGCLLESSSEVHCSHFKENEQTIFAMYIRVPLEMRSREAEWPKEENIFCEIKCSRFGNRINKLRRAISGMLVKHLRNRFEK</sequence>
<accession>A0AAV4NQ93</accession>
<organism evidence="2 3">
    <name type="scientific">Caerostris darwini</name>
    <dbReference type="NCBI Taxonomy" id="1538125"/>
    <lineage>
        <taxon>Eukaryota</taxon>
        <taxon>Metazoa</taxon>
        <taxon>Ecdysozoa</taxon>
        <taxon>Arthropoda</taxon>
        <taxon>Chelicerata</taxon>
        <taxon>Arachnida</taxon>
        <taxon>Araneae</taxon>
        <taxon>Araneomorphae</taxon>
        <taxon>Entelegynae</taxon>
        <taxon>Araneoidea</taxon>
        <taxon>Araneidae</taxon>
        <taxon>Caerostris</taxon>
    </lineage>
</organism>
<evidence type="ECO:0000313" key="3">
    <source>
        <dbReference type="Proteomes" id="UP001054837"/>
    </source>
</evidence>
<dbReference type="AlphaFoldDB" id="A0AAV4NQ93"/>